<feature type="compositionally biased region" description="Low complexity" evidence="1">
    <location>
        <begin position="139"/>
        <end position="156"/>
    </location>
</feature>
<gene>
    <name evidence="3" type="primary">LOC104711214</name>
</gene>
<evidence type="ECO:0000313" key="2">
    <source>
        <dbReference type="Proteomes" id="UP000694864"/>
    </source>
</evidence>
<evidence type="ECO:0000256" key="1">
    <source>
        <dbReference type="SAM" id="MobiDB-lite"/>
    </source>
</evidence>
<feature type="compositionally biased region" description="Polar residues" evidence="1">
    <location>
        <begin position="408"/>
        <end position="419"/>
    </location>
</feature>
<keyword evidence="2" id="KW-1185">Reference proteome</keyword>
<dbReference type="PANTHER" id="PTHR31704">
    <property type="entry name" value="MYB/SANT-LIKE DNA-BINDING DOMAIN PROTEIN-RELATED"/>
    <property type="match status" value="1"/>
</dbReference>
<feature type="compositionally biased region" description="Polar residues" evidence="1">
    <location>
        <begin position="356"/>
        <end position="392"/>
    </location>
</feature>
<protein>
    <submittedName>
        <fullName evidence="3">Heat shock protein DDB_G0288861-like</fullName>
    </submittedName>
</protein>
<proteinExistence type="predicted"/>
<organism evidence="2 3">
    <name type="scientific">Camelina sativa</name>
    <name type="common">False flax</name>
    <name type="synonym">Myagrum sativum</name>
    <dbReference type="NCBI Taxonomy" id="90675"/>
    <lineage>
        <taxon>Eukaryota</taxon>
        <taxon>Viridiplantae</taxon>
        <taxon>Streptophyta</taxon>
        <taxon>Embryophyta</taxon>
        <taxon>Tracheophyta</taxon>
        <taxon>Spermatophyta</taxon>
        <taxon>Magnoliopsida</taxon>
        <taxon>eudicotyledons</taxon>
        <taxon>Gunneridae</taxon>
        <taxon>Pentapetalae</taxon>
        <taxon>rosids</taxon>
        <taxon>malvids</taxon>
        <taxon>Brassicales</taxon>
        <taxon>Brassicaceae</taxon>
        <taxon>Camelineae</taxon>
        <taxon>Camelina</taxon>
    </lineage>
</organism>
<feature type="compositionally biased region" description="Low complexity" evidence="1">
    <location>
        <begin position="424"/>
        <end position="436"/>
    </location>
</feature>
<dbReference type="PANTHER" id="PTHR31704:SF50">
    <property type="entry name" value="MYB_SANT-LIKE DOMAIN-CONTAINING PROTEIN"/>
    <property type="match status" value="1"/>
</dbReference>
<feature type="region of interest" description="Disordered" evidence="1">
    <location>
        <begin position="282"/>
        <end position="472"/>
    </location>
</feature>
<reference evidence="3" key="2">
    <citation type="submission" date="2025-08" db="UniProtKB">
        <authorList>
            <consortium name="RefSeq"/>
        </authorList>
    </citation>
    <scope>IDENTIFICATION</scope>
    <source>
        <tissue evidence="3">Leaf</tissue>
    </source>
</reference>
<dbReference type="GeneID" id="104711214"/>
<sequence>MGSTSITVDPITSVINASESWWKNCEVCKIVHAFRRKPPQGWEIMERCFKLYNVQSQAQYSVNQRREEMMNEGTTNNEDQLYRETYDGEMSDSQDAEIQENEEVYRVNITDETRPSNEFIQAHRRHSSVTVDPIQIPSSRVQQRGQGRRGSMLQRSARNSGVVHGSGSRGSKKKQSFETTLTDTMTGFREFQRQSLQQLRPNSFDQDDYDGFDEAAKILESMELPSDTKFYWACVDELGGDPFYRKYFIDRAEKPFEEKINFLQALTGYTRYDEFVGKRLTSRRNFGSPSASGFHSGSPSSGGNNSWGQTSNVQWGQQPRPQQWGTPPSAQQWGTPPNAQQWGQQPRPQQWGTPPSVQQWETQPNSHQWGTSPNVSQWGAYQNTQQLNSPTQWGSSSNDQQWGSSSNISQWPPQTNVQHGFSLETQTETQTETTTPRPIPRTRKSGGLFNIWGTHQGPNLNETHQNDSDDEA</sequence>
<name>A0ABM0TGR8_CAMSA</name>
<feature type="compositionally biased region" description="Polar residues" evidence="1">
    <location>
        <begin position="329"/>
        <end position="339"/>
    </location>
</feature>
<feature type="compositionally biased region" description="Low complexity" evidence="1">
    <location>
        <begin position="286"/>
        <end position="328"/>
    </location>
</feature>
<dbReference type="Proteomes" id="UP000694864">
    <property type="component" value="Chromosome 9"/>
</dbReference>
<evidence type="ECO:0000313" key="3">
    <source>
        <dbReference type="RefSeq" id="XP_010426195.1"/>
    </source>
</evidence>
<feature type="compositionally biased region" description="Low complexity" evidence="1">
    <location>
        <begin position="340"/>
        <end position="355"/>
    </location>
</feature>
<accession>A0ABM0TGR8</accession>
<dbReference type="RefSeq" id="XP_010426195.1">
    <property type="nucleotide sequence ID" value="XM_010427893.1"/>
</dbReference>
<feature type="region of interest" description="Disordered" evidence="1">
    <location>
        <begin position="139"/>
        <end position="177"/>
    </location>
</feature>
<reference evidence="2" key="1">
    <citation type="journal article" date="2014" name="Nat. Commun.">
        <title>The emerging biofuel crop Camelina sativa retains a highly undifferentiated hexaploid genome structure.</title>
        <authorList>
            <person name="Kagale S."/>
            <person name="Koh C."/>
            <person name="Nixon J."/>
            <person name="Bollina V."/>
            <person name="Clarke W.E."/>
            <person name="Tuteja R."/>
            <person name="Spillane C."/>
            <person name="Robinson S.J."/>
            <person name="Links M.G."/>
            <person name="Clarke C."/>
            <person name="Higgins E.E."/>
            <person name="Huebert T."/>
            <person name="Sharpe A.G."/>
            <person name="Parkin I.A."/>
        </authorList>
    </citation>
    <scope>NUCLEOTIDE SEQUENCE [LARGE SCALE GENOMIC DNA]</scope>
    <source>
        <strain evidence="2">cv. DH55</strain>
    </source>
</reference>
<feature type="compositionally biased region" description="Low complexity" evidence="1">
    <location>
        <begin position="393"/>
        <end position="407"/>
    </location>
</feature>